<dbReference type="GO" id="GO:0016740">
    <property type="term" value="F:transferase activity"/>
    <property type="evidence" value="ECO:0007669"/>
    <property type="project" value="UniProtKB-KW"/>
</dbReference>
<accession>A0A1A2YW16</accession>
<proteinExistence type="predicted"/>
<gene>
    <name evidence="1" type="ORF">A5708_22445</name>
</gene>
<organism evidence="1 2">
    <name type="scientific">Mycobacterium colombiense</name>
    <dbReference type="NCBI Taxonomy" id="339268"/>
    <lineage>
        <taxon>Bacteria</taxon>
        <taxon>Bacillati</taxon>
        <taxon>Actinomycetota</taxon>
        <taxon>Actinomycetes</taxon>
        <taxon>Mycobacteriales</taxon>
        <taxon>Mycobacteriaceae</taxon>
        <taxon>Mycobacterium</taxon>
        <taxon>Mycobacterium avium complex (MAC)</taxon>
    </lineage>
</organism>
<comment type="caution">
    <text evidence="1">The sequence shown here is derived from an EMBL/GenBank/DDBJ whole genome shotgun (WGS) entry which is preliminary data.</text>
</comment>
<dbReference type="Gene3D" id="1.10.10.10">
    <property type="entry name" value="Winged helix-like DNA-binding domain superfamily/Winged helix DNA-binding domain"/>
    <property type="match status" value="1"/>
</dbReference>
<dbReference type="EMBL" id="LZKI01000074">
    <property type="protein sequence ID" value="OBI42195.1"/>
    <property type="molecule type" value="Genomic_DNA"/>
</dbReference>
<sequence length="82" mass="8943">MGQRLESSILALTEHRGPRSSICPSDAARAIGGDDWRELMDDARAAARRLARAGDVEITQRGEVVDPDRDWGGPIRIRTTGS</sequence>
<dbReference type="InterPro" id="IPR021660">
    <property type="entry name" value="DUF3253"/>
</dbReference>
<dbReference type="InterPro" id="IPR036390">
    <property type="entry name" value="WH_DNA-bd_sf"/>
</dbReference>
<keyword evidence="1" id="KW-0808">Transferase</keyword>
<evidence type="ECO:0000313" key="2">
    <source>
        <dbReference type="Proteomes" id="UP000091846"/>
    </source>
</evidence>
<dbReference type="OrthoDB" id="34459at2"/>
<reference evidence="1 2" key="1">
    <citation type="submission" date="2016-06" db="EMBL/GenBank/DDBJ databases">
        <authorList>
            <person name="Kjaerup R.B."/>
            <person name="Dalgaard T.S."/>
            <person name="Juul-Madsen H.R."/>
        </authorList>
    </citation>
    <scope>NUCLEOTIDE SEQUENCE [LARGE SCALE GENOMIC DNA]</scope>
    <source>
        <strain evidence="1 2">E1334</strain>
    </source>
</reference>
<dbReference type="Proteomes" id="UP000091846">
    <property type="component" value="Unassembled WGS sequence"/>
</dbReference>
<name>A0A1A2YW16_9MYCO</name>
<evidence type="ECO:0000313" key="1">
    <source>
        <dbReference type="EMBL" id="OBI42195.1"/>
    </source>
</evidence>
<dbReference type="InterPro" id="IPR036388">
    <property type="entry name" value="WH-like_DNA-bd_sf"/>
</dbReference>
<dbReference type="SUPFAM" id="SSF46785">
    <property type="entry name" value="Winged helix' DNA-binding domain"/>
    <property type="match status" value="1"/>
</dbReference>
<dbReference type="Pfam" id="PF11625">
    <property type="entry name" value="DUF3253"/>
    <property type="match status" value="1"/>
</dbReference>
<protein>
    <submittedName>
        <fullName evidence="1">S-adenosylmethionine tRNA ribosyltransferase</fullName>
    </submittedName>
</protein>
<dbReference type="AlphaFoldDB" id="A0A1A2YW16"/>